<sequence>MTSRFQPPPIIKACERLLVDIEQAVGNFHRKYRYHIGLELRRQAMTIYTTANRAWRDTPHQRRWVEALVWEVDALKQHMQVAKLLRAFTSFRQFEHLARQAEGLGAQVGGWRKSFTHPHAQNAQARPGVVQRGQKLSTRAASMGANR</sequence>
<proteinExistence type="predicted"/>
<keyword evidence="3" id="KW-1185">Reference proteome</keyword>
<evidence type="ECO:0000313" key="3">
    <source>
        <dbReference type="Proteomes" id="UP000317199"/>
    </source>
</evidence>
<dbReference type="Proteomes" id="UP000317199">
    <property type="component" value="Chromosome"/>
</dbReference>
<organism evidence="2 3">
    <name type="scientific">Marilutibacter alkalisoli</name>
    <dbReference type="NCBI Taxonomy" id="2591633"/>
    <lineage>
        <taxon>Bacteria</taxon>
        <taxon>Pseudomonadati</taxon>
        <taxon>Pseudomonadota</taxon>
        <taxon>Gammaproteobacteria</taxon>
        <taxon>Lysobacterales</taxon>
        <taxon>Lysobacteraceae</taxon>
        <taxon>Marilutibacter</taxon>
    </lineage>
</organism>
<dbReference type="InterPro" id="IPR036583">
    <property type="entry name" value="23S_rRNA_IVS_sf"/>
</dbReference>
<protein>
    <submittedName>
        <fullName evidence="2">Four helix bundle protein</fullName>
    </submittedName>
</protein>
<reference evidence="2 3" key="1">
    <citation type="submission" date="2019-06" db="EMBL/GenBank/DDBJ databases">
        <title>Lysobacter alkalisoli sp. nov. isolated from saline-alkali soil.</title>
        <authorList>
            <person name="Sun J.-Q."/>
            <person name="Xu L."/>
        </authorList>
    </citation>
    <scope>NUCLEOTIDE SEQUENCE [LARGE SCALE GENOMIC DNA]</scope>
    <source>
        <strain evidence="2 3">SJ-36</strain>
    </source>
</reference>
<evidence type="ECO:0000256" key="1">
    <source>
        <dbReference type="SAM" id="MobiDB-lite"/>
    </source>
</evidence>
<dbReference type="EMBL" id="CP041242">
    <property type="protein sequence ID" value="QDH70881.1"/>
    <property type="molecule type" value="Genomic_DNA"/>
</dbReference>
<feature type="region of interest" description="Disordered" evidence="1">
    <location>
        <begin position="118"/>
        <end position="147"/>
    </location>
</feature>
<dbReference type="KEGG" id="lyj:FKV23_12890"/>
<dbReference type="Gene3D" id="1.20.1440.60">
    <property type="entry name" value="23S rRNA-intervening sequence"/>
    <property type="match status" value="1"/>
</dbReference>
<dbReference type="OrthoDB" id="5525116at2"/>
<dbReference type="CDD" id="cd16376">
    <property type="entry name" value="Avd_like"/>
    <property type="match status" value="1"/>
</dbReference>
<name>A0A514BTZ3_9GAMM</name>
<dbReference type="AlphaFoldDB" id="A0A514BTZ3"/>
<gene>
    <name evidence="2" type="ORF">FKV23_12890</name>
</gene>
<accession>A0A514BTZ3</accession>
<dbReference type="InterPro" id="IPR055360">
    <property type="entry name" value="bAvd"/>
</dbReference>
<evidence type="ECO:0000313" key="2">
    <source>
        <dbReference type="EMBL" id="QDH70881.1"/>
    </source>
</evidence>
<dbReference type="RefSeq" id="WP_141624213.1">
    <property type="nucleotide sequence ID" value="NZ_CP041242.1"/>
</dbReference>